<protein>
    <submittedName>
        <fullName evidence="1">Uncharacterized protein</fullName>
    </submittedName>
</protein>
<evidence type="ECO:0000313" key="2">
    <source>
        <dbReference type="Proteomes" id="UP000186804"/>
    </source>
</evidence>
<dbReference type="OrthoDB" id="338675at2759"/>
<dbReference type="EMBL" id="LRBS01000121">
    <property type="protein sequence ID" value="OII71563.1"/>
    <property type="molecule type" value="Genomic_DNA"/>
</dbReference>
<name>A0A1J4MDL8_9CRYT</name>
<sequence length="1243" mass="142321">MELTDTDNDDLDQDFNPNFTYEDYLGDVNISEKQESTDMKKSVVDLVDALNISTRGHSEGENLKVDPNNKNYVIRHFFSDKVKSPESLLTTDTIMGDSSEGIISTKQNFILTLVNILKNAYIDQTETNISETFNTSTSYTTLFNEYISNFLSGNNSEVVLEAILDLLLPSSYNFKYNEIGLNSEAEYFDIIPSVMYFCIINGFINECLAVFDSSISSFNSTANQNTNNIVSSVVLPTSRLLPEINYLWMQQQSRNQFIISSIPISSQCYLQEGSNMVLNSKFMPRIIERCIYFMLFHYDELLCRNLLESGKNFLNYSSTISFNIGRILEICLSRYPEDFINLFLQCNGPLVILNYVGDSSIQDFLFRLLGIIGFAIPLTHTLTHISSSFIDFDFGDCNFGNNSSLDMCTNNNQVNICNNGIGLSSILYKWILECKFIDYLLYPINVESQIITNLSLKDIYRPCLKCFIGQQILETDINPNIFHKLVKCSNCVLHSSNNQQVIFGIVEFLTRLIEYLRPDQSGLPMNMTSLGLQWQIYTQDNSSGNISVSINTPNVYSSNIMMPSSLTDTGTSIYYKAYNLAKSLPMDSIYNCNPLIKRNSSKDDDYNSSHSLNNSITDNFINKSTVNFINKDSEPSNSSLDSNENDLRIDACMQKVCHALRNTLQFLNSLIVDSSLIQILCKYILLRDDNQDQTISIRILNFLELLLNVSFSQTSNILGCLRGDILQYYKQNLNQFCKFLLLKYNDEAHSKSDNGDNQANNHSSNFSQSSVVTQDCIIMNKEMNNCEDSNLGISYVRSCNYREVYNNKKRIYGSNFVSVLTIIKLICYFDDTRESINNINCEFWDFLVNLLVEMRENSLISVQCKSILELGIQYGSNETLEILFYRINMVTRLSKFIYNGIILNNNQINMNNLNNNNVNINNNIDKSIPTDCNDLCNKVLKKKKSSIFGPITSFFLTLGQLYDSLLQIILSCETPMYRNIKMELFRKLVETSDYKEDYITYNNEYVYNSVPVKRSLNMGSESYHKCDSNICNENNFQIGFCKDNNNYNDDKVSCNYYNFFDNENTTEHIDCQRITTLLFALSCHTQSHSLIANDKISNDNNYENCSISPNSYSLTLEDSGLHDQFNNSFNSQIDTSNINSNNLLIKQSAGKNSVNMEFTSDKTYVYLKRITDPKYIQDAMRLVKCSDKCTCPIWSFSNILRNLREQKSSFSCISSLPVLSLEESKRVRETRKKQMKLQVSQKL</sequence>
<proteinExistence type="predicted"/>
<keyword evidence="2" id="KW-1185">Reference proteome</keyword>
<dbReference type="GeneID" id="92367460"/>
<accession>A0A1J4MDL8</accession>
<comment type="caution">
    <text evidence="1">The sequence shown here is derived from an EMBL/GenBank/DDBJ whole genome shotgun (WGS) entry which is preliminary data.</text>
</comment>
<organism evidence="1 2">
    <name type="scientific">Cryptosporidium andersoni</name>
    <dbReference type="NCBI Taxonomy" id="117008"/>
    <lineage>
        <taxon>Eukaryota</taxon>
        <taxon>Sar</taxon>
        <taxon>Alveolata</taxon>
        <taxon>Apicomplexa</taxon>
        <taxon>Conoidasida</taxon>
        <taxon>Coccidia</taxon>
        <taxon>Eucoccidiorida</taxon>
        <taxon>Eimeriorina</taxon>
        <taxon>Cryptosporidiidae</taxon>
        <taxon>Cryptosporidium</taxon>
    </lineage>
</organism>
<gene>
    <name evidence="1" type="ORF">cand_032760</name>
</gene>
<dbReference type="Proteomes" id="UP000186804">
    <property type="component" value="Unassembled WGS sequence"/>
</dbReference>
<evidence type="ECO:0000313" key="1">
    <source>
        <dbReference type="EMBL" id="OII71563.1"/>
    </source>
</evidence>
<dbReference type="RefSeq" id="XP_067066753.1">
    <property type="nucleotide sequence ID" value="XM_067213502.1"/>
</dbReference>
<dbReference type="AlphaFoldDB" id="A0A1J4MDL8"/>
<dbReference type="VEuPathDB" id="CryptoDB:cand_032760"/>
<reference evidence="1 2" key="1">
    <citation type="submission" date="2016-10" db="EMBL/GenBank/DDBJ databases">
        <title>Reductive evolution of mitochondrial metabolism and differential evolution of invasion-related proteins in Cryptosporidium.</title>
        <authorList>
            <person name="Liu S."/>
            <person name="Roellig D.M."/>
            <person name="Guo Y."/>
            <person name="Li N."/>
            <person name="Frace M.A."/>
            <person name="Tang K."/>
            <person name="Zhang L."/>
            <person name="Feng Y."/>
            <person name="Xiao L."/>
        </authorList>
    </citation>
    <scope>NUCLEOTIDE SEQUENCE [LARGE SCALE GENOMIC DNA]</scope>
    <source>
        <strain evidence="1">30847</strain>
    </source>
</reference>